<name>A0A7S2SHB2_9STRA</name>
<dbReference type="EMBL" id="HBHK01022223">
    <property type="protein sequence ID" value="CAD9700075.1"/>
    <property type="molecule type" value="Transcribed_RNA"/>
</dbReference>
<dbReference type="Gene3D" id="1.10.287.2900">
    <property type="match status" value="1"/>
</dbReference>
<dbReference type="AlphaFoldDB" id="A0A7S2SHB2"/>
<reference evidence="3" key="1">
    <citation type="submission" date="2021-01" db="EMBL/GenBank/DDBJ databases">
        <authorList>
            <person name="Corre E."/>
            <person name="Pelletier E."/>
            <person name="Niang G."/>
            <person name="Scheremetjew M."/>
            <person name="Finn R."/>
            <person name="Kale V."/>
            <person name="Holt S."/>
            <person name="Cochrane G."/>
            <person name="Meng A."/>
            <person name="Brown T."/>
            <person name="Cohen L."/>
        </authorList>
    </citation>
    <scope>NUCLEOTIDE SEQUENCE</scope>
    <source>
        <strain evidence="3">NY070348D</strain>
    </source>
</reference>
<evidence type="ECO:0000259" key="1">
    <source>
        <dbReference type="SMART" id="SM01227"/>
    </source>
</evidence>
<accession>A0A7S2SHB2</accession>
<feature type="domain" description="GCK" evidence="1">
    <location>
        <begin position="282"/>
        <end position="360"/>
    </location>
</feature>
<dbReference type="EMBL" id="HBHK01022205">
    <property type="protein sequence ID" value="CAD9700031.1"/>
    <property type="molecule type" value="Transcribed_RNA"/>
</dbReference>
<evidence type="ECO:0000313" key="2">
    <source>
        <dbReference type="EMBL" id="CAD9700031.1"/>
    </source>
</evidence>
<dbReference type="Pfam" id="PF07802">
    <property type="entry name" value="GCK"/>
    <property type="match status" value="1"/>
</dbReference>
<dbReference type="SMART" id="SM01227">
    <property type="entry name" value="GCK"/>
    <property type="match status" value="1"/>
</dbReference>
<sequence>MSSIAARIARRARPGAPTHVTPLARRSLASSSHRAWQSRALAAAANHGNEGTCGWSKYGIAGLTLGVGAVATCEEEEQVEEDGEEMDRMVGKRVWEFEEIQGNYSGVFLSKAAREMLRERFPPMHKNEKYDHMTIEFEPSKDTVLDDDDLFNEESSIHVIGHAADEHCQVLLVVLANPHVQSKNKFAHITLSNDQESGEQYASKYSNVLFHRLACEMGGKNAFFLRKNETGKTWQGELPAAGTYAKTTGKYDNVEEEAIVVTGTYCLANKWDGETCTYERENECSFCKFMKGGPCRKQFIVWEKCVAKTPTDGEEEDFVDRCASHTLVLKDCVDANPDYYYILGDDAKTETQGDEQEQEKQE</sequence>
<dbReference type="PANTHER" id="PTHR34357">
    <property type="entry name" value="F7A19.14 PROTEIN-RELATED"/>
    <property type="match status" value="1"/>
</dbReference>
<protein>
    <recommendedName>
        <fullName evidence="1">GCK domain-containing protein</fullName>
    </recommendedName>
</protein>
<proteinExistence type="predicted"/>
<evidence type="ECO:0000313" key="3">
    <source>
        <dbReference type="EMBL" id="CAD9700075.1"/>
    </source>
</evidence>
<gene>
    <name evidence="2" type="ORF">QSP1433_LOCUS14116</name>
    <name evidence="3" type="ORF">QSP1433_LOCUS14127</name>
</gene>
<dbReference type="InterPro" id="IPR012891">
    <property type="entry name" value="GCK_dom"/>
</dbReference>
<organism evidence="3">
    <name type="scientific">Mucochytrium quahogii</name>
    <dbReference type="NCBI Taxonomy" id="96639"/>
    <lineage>
        <taxon>Eukaryota</taxon>
        <taxon>Sar</taxon>
        <taxon>Stramenopiles</taxon>
        <taxon>Bigyra</taxon>
        <taxon>Labyrinthulomycetes</taxon>
        <taxon>Thraustochytrida</taxon>
        <taxon>Thraustochytriidae</taxon>
        <taxon>Mucochytrium</taxon>
    </lineage>
</organism>
<dbReference type="PANTHER" id="PTHR34357:SF2">
    <property type="entry name" value="F26F24.3-RELATED"/>
    <property type="match status" value="1"/>
</dbReference>